<accession>A0A0V0UDG9</accession>
<dbReference type="Proteomes" id="UP000055048">
    <property type="component" value="Unassembled WGS sequence"/>
</dbReference>
<dbReference type="EMBL" id="JYDJ01000020">
    <property type="protein sequence ID" value="KRX49133.1"/>
    <property type="molecule type" value="Genomic_DNA"/>
</dbReference>
<evidence type="ECO:0000256" key="1">
    <source>
        <dbReference type="SAM" id="MobiDB-lite"/>
    </source>
</evidence>
<sequence length="75" mass="8850">METGEKGSKVINHVRYIDGDQNQQPRRPDYNAPRSRNEIIYERQAGGWIVEQKIFGNAFFVLQQHDQRLIKTSEF</sequence>
<dbReference type="OrthoDB" id="10343001at2759"/>
<name>A0A0V0UDG9_9BILA</name>
<evidence type="ECO:0000313" key="2">
    <source>
        <dbReference type="EMBL" id="KRX49133.1"/>
    </source>
</evidence>
<keyword evidence="3" id="KW-1185">Reference proteome</keyword>
<dbReference type="AlphaFoldDB" id="A0A0V0UDG9"/>
<protein>
    <submittedName>
        <fullName evidence="2">Uncharacterized protein</fullName>
    </submittedName>
</protein>
<evidence type="ECO:0000313" key="3">
    <source>
        <dbReference type="Proteomes" id="UP000055048"/>
    </source>
</evidence>
<reference evidence="2 3" key="1">
    <citation type="submission" date="2015-01" db="EMBL/GenBank/DDBJ databases">
        <title>Evolution of Trichinella species and genotypes.</title>
        <authorList>
            <person name="Korhonen P.K."/>
            <person name="Edoardo P."/>
            <person name="Giuseppe L.R."/>
            <person name="Gasser R.B."/>
        </authorList>
    </citation>
    <scope>NUCLEOTIDE SEQUENCE [LARGE SCALE GENOMIC DNA]</scope>
    <source>
        <strain evidence="2">ISS417</strain>
    </source>
</reference>
<proteinExistence type="predicted"/>
<gene>
    <name evidence="2" type="ORF">T05_6877</name>
</gene>
<organism evidence="2 3">
    <name type="scientific">Trichinella murrelli</name>
    <dbReference type="NCBI Taxonomy" id="144512"/>
    <lineage>
        <taxon>Eukaryota</taxon>
        <taxon>Metazoa</taxon>
        <taxon>Ecdysozoa</taxon>
        <taxon>Nematoda</taxon>
        <taxon>Enoplea</taxon>
        <taxon>Dorylaimia</taxon>
        <taxon>Trichinellida</taxon>
        <taxon>Trichinellidae</taxon>
        <taxon>Trichinella</taxon>
    </lineage>
</organism>
<comment type="caution">
    <text evidence="2">The sequence shown here is derived from an EMBL/GenBank/DDBJ whole genome shotgun (WGS) entry which is preliminary data.</text>
</comment>
<feature type="region of interest" description="Disordered" evidence="1">
    <location>
        <begin position="1"/>
        <end position="35"/>
    </location>
</feature>